<comment type="caution">
    <text evidence="8">The sequence shown here is derived from an EMBL/GenBank/DDBJ whole genome shotgun (WGS) entry which is preliminary data.</text>
</comment>
<dbReference type="GO" id="GO:0016020">
    <property type="term" value="C:membrane"/>
    <property type="evidence" value="ECO:0007669"/>
    <property type="project" value="UniProtKB-SubCell"/>
</dbReference>
<dbReference type="Gene3D" id="1.20.58.390">
    <property type="entry name" value="Neurotransmitter-gated ion-channel transmembrane domain"/>
    <property type="match status" value="1"/>
</dbReference>
<dbReference type="InterPro" id="IPR006202">
    <property type="entry name" value="Neur_chan_lig-bd"/>
</dbReference>
<evidence type="ECO:0000259" key="7">
    <source>
        <dbReference type="Pfam" id="PF02932"/>
    </source>
</evidence>
<keyword evidence="5" id="KW-0406">Ion transport</keyword>
<dbReference type="Pfam" id="PF02931">
    <property type="entry name" value="Neur_chan_LBD"/>
    <property type="match status" value="1"/>
</dbReference>
<feature type="transmembrane region" description="Helical" evidence="5">
    <location>
        <begin position="227"/>
        <end position="251"/>
    </location>
</feature>
<feature type="transmembrane region" description="Helical" evidence="5">
    <location>
        <begin position="289"/>
        <end position="311"/>
    </location>
</feature>
<evidence type="ECO:0000313" key="9">
    <source>
        <dbReference type="Proteomes" id="UP001347796"/>
    </source>
</evidence>
<name>A0AAN8GAM7_PATCE</name>
<dbReference type="EMBL" id="JAZGQO010000015">
    <property type="protein sequence ID" value="KAK6169438.1"/>
    <property type="molecule type" value="Genomic_DNA"/>
</dbReference>
<evidence type="ECO:0000256" key="3">
    <source>
        <dbReference type="ARBA" id="ARBA00022989"/>
    </source>
</evidence>
<dbReference type="InterPro" id="IPR006201">
    <property type="entry name" value="Neur_channel"/>
</dbReference>
<evidence type="ECO:0000313" key="8">
    <source>
        <dbReference type="EMBL" id="KAK6169438.1"/>
    </source>
</evidence>
<keyword evidence="4 5" id="KW-0472">Membrane</keyword>
<dbReference type="CDD" id="cd19051">
    <property type="entry name" value="LGIC_TM_cation"/>
    <property type="match status" value="1"/>
</dbReference>
<keyword evidence="3 5" id="KW-1133">Transmembrane helix</keyword>
<dbReference type="Gene3D" id="2.70.170.10">
    <property type="entry name" value="Neurotransmitter-gated ion-channel ligand-binding domain"/>
    <property type="match status" value="1"/>
</dbReference>
<proteinExistence type="inferred from homology"/>
<evidence type="ECO:0000256" key="2">
    <source>
        <dbReference type="ARBA" id="ARBA00022692"/>
    </source>
</evidence>
<dbReference type="InterPro" id="IPR038050">
    <property type="entry name" value="Neuro_actylchol_rec"/>
</dbReference>
<dbReference type="SUPFAM" id="SSF90112">
    <property type="entry name" value="Neurotransmitter-gated ion-channel transmembrane pore"/>
    <property type="match status" value="1"/>
</dbReference>
<dbReference type="InterPro" id="IPR036719">
    <property type="entry name" value="Neuro-gated_channel_TM_sf"/>
</dbReference>
<dbReference type="InterPro" id="IPR036734">
    <property type="entry name" value="Neur_chan_lig-bd_sf"/>
</dbReference>
<dbReference type="Pfam" id="PF02932">
    <property type="entry name" value="Neur_chan_memb"/>
    <property type="match status" value="1"/>
</dbReference>
<dbReference type="GO" id="GO:0004888">
    <property type="term" value="F:transmembrane signaling receptor activity"/>
    <property type="evidence" value="ECO:0007669"/>
    <property type="project" value="InterPro"/>
</dbReference>
<evidence type="ECO:0000259" key="6">
    <source>
        <dbReference type="Pfam" id="PF02931"/>
    </source>
</evidence>
<accession>A0AAN8GAM7</accession>
<comment type="similarity">
    <text evidence="5">Belongs to the ligand-gated ion channel (TC 1.A.9) family.</text>
</comment>
<dbReference type="CDD" id="cd18989">
    <property type="entry name" value="LGIC_ECD_cation"/>
    <property type="match status" value="1"/>
</dbReference>
<comment type="subcellular location">
    <subcellularLocation>
        <location evidence="1">Membrane</location>
        <topology evidence="1">Multi-pass membrane protein</topology>
    </subcellularLocation>
</comment>
<dbReference type="AlphaFoldDB" id="A0AAN8GAM7"/>
<dbReference type="Proteomes" id="UP001347796">
    <property type="component" value="Unassembled WGS sequence"/>
</dbReference>
<dbReference type="FunFam" id="2.70.170.10:FF:000028">
    <property type="entry name" value="AcetylCholine Receptor"/>
    <property type="match status" value="1"/>
</dbReference>
<reference evidence="8 9" key="1">
    <citation type="submission" date="2024-01" db="EMBL/GenBank/DDBJ databases">
        <title>The genome of the rayed Mediterranean limpet Patella caerulea (Linnaeus, 1758).</title>
        <authorList>
            <person name="Anh-Thu Weber A."/>
            <person name="Halstead-Nussloch G."/>
        </authorList>
    </citation>
    <scope>NUCLEOTIDE SEQUENCE [LARGE SCALE GENOMIC DNA]</scope>
    <source>
        <strain evidence="8">AATW-2023a</strain>
        <tissue evidence="8">Whole specimen</tissue>
    </source>
</reference>
<dbReference type="GO" id="GO:0005230">
    <property type="term" value="F:extracellular ligand-gated monoatomic ion channel activity"/>
    <property type="evidence" value="ECO:0007669"/>
    <property type="project" value="InterPro"/>
</dbReference>
<protein>
    <submittedName>
        <fullName evidence="8">Uncharacterized protein</fullName>
    </submittedName>
</protein>
<dbReference type="PRINTS" id="PR00252">
    <property type="entry name" value="NRIONCHANNEL"/>
</dbReference>
<feature type="domain" description="Neurotransmitter-gated ion-channel transmembrane" evidence="7">
    <location>
        <begin position="233"/>
        <end position="317"/>
    </location>
</feature>
<evidence type="ECO:0000256" key="1">
    <source>
        <dbReference type="ARBA" id="ARBA00004141"/>
    </source>
</evidence>
<dbReference type="InterPro" id="IPR018000">
    <property type="entry name" value="Neurotransmitter_ion_chnl_CS"/>
</dbReference>
<gene>
    <name evidence="8" type="ORF">SNE40_020495</name>
</gene>
<keyword evidence="5" id="KW-0813">Transport</keyword>
<dbReference type="PANTHER" id="PTHR18945">
    <property type="entry name" value="NEUROTRANSMITTER GATED ION CHANNEL"/>
    <property type="match status" value="1"/>
</dbReference>
<feature type="transmembrane region" description="Helical" evidence="5">
    <location>
        <begin position="258"/>
        <end position="277"/>
    </location>
</feature>
<keyword evidence="2 5" id="KW-0812">Transmembrane</keyword>
<organism evidence="8 9">
    <name type="scientific">Patella caerulea</name>
    <name type="common">Rayed Mediterranean limpet</name>
    <dbReference type="NCBI Taxonomy" id="87958"/>
    <lineage>
        <taxon>Eukaryota</taxon>
        <taxon>Metazoa</taxon>
        <taxon>Spiralia</taxon>
        <taxon>Lophotrochozoa</taxon>
        <taxon>Mollusca</taxon>
        <taxon>Gastropoda</taxon>
        <taxon>Patellogastropoda</taxon>
        <taxon>Patelloidea</taxon>
        <taxon>Patellidae</taxon>
        <taxon>Patella</taxon>
    </lineage>
</organism>
<keyword evidence="5" id="KW-0407">Ion channel</keyword>
<feature type="transmembrane region" description="Helical" evidence="5">
    <location>
        <begin position="361"/>
        <end position="381"/>
    </location>
</feature>
<feature type="signal peptide" evidence="5">
    <location>
        <begin position="1"/>
        <end position="18"/>
    </location>
</feature>
<dbReference type="PROSITE" id="PS00236">
    <property type="entry name" value="NEUROTR_ION_CHANNEL"/>
    <property type="match status" value="1"/>
</dbReference>
<evidence type="ECO:0000256" key="4">
    <source>
        <dbReference type="ARBA" id="ARBA00023136"/>
    </source>
</evidence>
<feature type="domain" description="Neurotransmitter-gated ion-channel ligand-binding" evidence="6">
    <location>
        <begin position="25"/>
        <end position="225"/>
    </location>
</feature>
<dbReference type="InterPro" id="IPR006029">
    <property type="entry name" value="Neurotrans-gated_channel_TM"/>
</dbReference>
<keyword evidence="5" id="KW-0732">Signal</keyword>
<keyword evidence="9" id="KW-1185">Reference proteome</keyword>
<feature type="chain" id="PRO_5042661887" evidence="5">
    <location>
        <begin position="19"/>
        <end position="383"/>
    </location>
</feature>
<evidence type="ECO:0000256" key="5">
    <source>
        <dbReference type="RuleBase" id="RU000687"/>
    </source>
</evidence>
<dbReference type="SUPFAM" id="SSF63712">
    <property type="entry name" value="Nicotinic receptor ligand binding domain-like"/>
    <property type="match status" value="1"/>
</dbReference>
<sequence>MLVHVFLLLLLCVCCVDTIDSHLMRLHKNLFKDYNPDVRPAMNASIATDVKFTLGLQAIRKVEEHVETMVTTFWFALTWRDAFLNWNTSDYGDIELVSMPAKRIWTPDIYISNSRSNKPYLFIPDDYILSIQHNGTILWHVGGSVETHCKLNVRTFPFDTQICSIEIAQWSSYVSQVRLAAHGHLESCMFEPSGTWKLAGLSVKEETICGGLQQMLKFELTLTRLPMFYIIAIIIPVCLLTILNPVVFLVPVESGEKISLAISILLSYSVILASLTQELPEVSDNISVLGGYVCSMLCLKVITVVSSVGIVSLHHRPKLIPVAGVYLWLATFRKSKYWSKEESGDQQIISWQDVSESADRFMFNLMTALIVMISIICLILICQ</sequence>